<evidence type="ECO:0000313" key="3">
    <source>
        <dbReference type="Proteomes" id="UP000279859"/>
    </source>
</evidence>
<dbReference type="Proteomes" id="UP000279859">
    <property type="component" value="Unassembled WGS sequence"/>
</dbReference>
<sequence>MAIIPDRKDWTWVLARPCPECGFDAASVRFDDIPTRILEIAAAWQPVLRRADVTVRPDEHTWSPLEYAAHVRDVLGVFTTRLDLILDEDDPPFPNWDQDATAEAERYNEQDPGAVADELADAAESAAEAFGSVSPDDLGRQGRRSDGAVFTIESLGRYFLHDLEHHMHDVMPESR</sequence>
<feature type="domain" description="DinB-like" evidence="1">
    <location>
        <begin position="51"/>
        <end position="168"/>
    </location>
</feature>
<dbReference type="AlphaFoldDB" id="A0A3M8LN09"/>
<accession>A0A3M8LN09</accession>
<dbReference type="InterPro" id="IPR034660">
    <property type="entry name" value="DinB/YfiT-like"/>
</dbReference>
<protein>
    <submittedName>
        <fullName evidence="2">DinB family protein</fullName>
    </submittedName>
</protein>
<gene>
    <name evidence="2" type="ORF">EEJ31_01470</name>
</gene>
<name>A0A3M8LN09_9MICO</name>
<evidence type="ECO:0000313" key="2">
    <source>
        <dbReference type="EMBL" id="RNE66906.1"/>
    </source>
</evidence>
<dbReference type="EMBL" id="RDSR01000002">
    <property type="protein sequence ID" value="RNE66906.1"/>
    <property type="molecule type" value="Genomic_DNA"/>
</dbReference>
<reference evidence="2 3" key="1">
    <citation type="submission" date="2018-11" db="EMBL/GenBank/DDBJ databases">
        <title>Cryobacterium sp. nov., isolated from rhizosphere soil of lettuce.</title>
        <authorList>
            <person name="Wang Y."/>
        </authorList>
    </citation>
    <scope>NUCLEOTIDE SEQUENCE [LARGE SCALE GENOMIC DNA]</scope>
    <source>
        <strain evidence="2 3">NEAU-85</strain>
    </source>
</reference>
<dbReference type="InterPro" id="IPR024775">
    <property type="entry name" value="DinB-like"/>
</dbReference>
<keyword evidence="3" id="KW-1185">Reference proteome</keyword>
<dbReference type="SUPFAM" id="SSF109854">
    <property type="entry name" value="DinB/YfiT-like putative metalloenzymes"/>
    <property type="match status" value="1"/>
</dbReference>
<dbReference type="Pfam" id="PF12867">
    <property type="entry name" value="DinB_2"/>
    <property type="match status" value="1"/>
</dbReference>
<proteinExistence type="predicted"/>
<dbReference type="RefSeq" id="WP_123044521.1">
    <property type="nucleotide sequence ID" value="NZ_RDSR01000002.1"/>
</dbReference>
<organism evidence="2 3">
    <name type="scientific">Cryobacterium tepidiphilum</name>
    <dbReference type="NCBI Taxonomy" id="2486026"/>
    <lineage>
        <taxon>Bacteria</taxon>
        <taxon>Bacillati</taxon>
        <taxon>Actinomycetota</taxon>
        <taxon>Actinomycetes</taxon>
        <taxon>Micrococcales</taxon>
        <taxon>Microbacteriaceae</taxon>
        <taxon>Cryobacterium</taxon>
    </lineage>
</organism>
<comment type="caution">
    <text evidence="2">The sequence shown here is derived from an EMBL/GenBank/DDBJ whole genome shotgun (WGS) entry which is preliminary data.</text>
</comment>
<dbReference type="OrthoDB" id="3376896at2"/>
<evidence type="ECO:0000259" key="1">
    <source>
        <dbReference type="Pfam" id="PF12867"/>
    </source>
</evidence>
<dbReference type="Gene3D" id="1.20.120.450">
    <property type="entry name" value="dinb family like domain"/>
    <property type="match status" value="1"/>
</dbReference>